<dbReference type="Proteomes" id="UP001524478">
    <property type="component" value="Unassembled WGS sequence"/>
</dbReference>
<dbReference type="PANTHER" id="PTHR37806:SF1">
    <property type="entry name" value="PEPTIDASE C39-LIKE DOMAIN-CONTAINING PROTEIN"/>
    <property type="match status" value="1"/>
</dbReference>
<organism evidence="2 3">
    <name type="scientific">Tissierella carlieri</name>
    <dbReference type="NCBI Taxonomy" id="689904"/>
    <lineage>
        <taxon>Bacteria</taxon>
        <taxon>Bacillati</taxon>
        <taxon>Bacillota</taxon>
        <taxon>Tissierellia</taxon>
        <taxon>Tissierellales</taxon>
        <taxon>Tissierellaceae</taxon>
        <taxon>Tissierella</taxon>
    </lineage>
</organism>
<dbReference type="PROSITE" id="PS51257">
    <property type="entry name" value="PROKAR_LIPOPROTEIN"/>
    <property type="match status" value="1"/>
</dbReference>
<dbReference type="PANTHER" id="PTHR37806">
    <property type="entry name" value="LMO0724 PROTEIN"/>
    <property type="match status" value="1"/>
</dbReference>
<keyword evidence="3" id="KW-1185">Reference proteome</keyword>
<dbReference type="EMBL" id="JANGAC010000022">
    <property type="protein sequence ID" value="MCQ4925442.1"/>
    <property type="molecule type" value="Genomic_DNA"/>
</dbReference>
<dbReference type="InterPro" id="IPR039563">
    <property type="entry name" value="Peptidase_C39_single_dom"/>
</dbReference>
<protein>
    <submittedName>
        <fullName evidence="2">Peptidase C39 family protein</fullName>
    </submittedName>
</protein>
<dbReference type="RefSeq" id="WP_256312909.1">
    <property type="nucleotide sequence ID" value="NZ_JANGAC010000022.1"/>
</dbReference>
<reference evidence="2 3" key="1">
    <citation type="submission" date="2022-06" db="EMBL/GenBank/DDBJ databases">
        <title>Isolation of gut microbiota from human fecal samples.</title>
        <authorList>
            <person name="Pamer E.G."/>
            <person name="Barat B."/>
            <person name="Waligurski E."/>
            <person name="Medina S."/>
            <person name="Paddock L."/>
            <person name="Mostad J."/>
        </authorList>
    </citation>
    <scope>NUCLEOTIDE SEQUENCE [LARGE SCALE GENOMIC DNA]</scope>
    <source>
        <strain evidence="2 3">DFI.7.95</strain>
    </source>
</reference>
<dbReference type="InterPro" id="IPR039564">
    <property type="entry name" value="Peptidase_C39-like"/>
</dbReference>
<proteinExistence type="predicted"/>
<gene>
    <name evidence="2" type="ORF">NE686_20220</name>
</gene>
<evidence type="ECO:0000313" key="2">
    <source>
        <dbReference type="EMBL" id="MCQ4925442.1"/>
    </source>
</evidence>
<feature type="domain" description="Peptidase C39-like" evidence="1">
    <location>
        <begin position="197"/>
        <end position="331"/>
    </location>
</feature>
<name>A0ABT1SHL3_9FIRM</name>
<evidence type="ECO:0000259" key="1">
    <source>
        <dbReference type="Pfam" id="PF13529"/>
    </source>
</evidence>
<evidence type="ECO:0000313" key="3">
    <source>
        <dbReference type="Proteomes" id="UP001524478"/>
    </source>
</evidence>
<dbReference type="Gene3D" id="3.90.70.10">
    <property type="entry name" value="Cysteine proteinases"/>
    <property type="match status" value="1"/>
</dbReference>
<sequence>MFRKKIFVLMGVILLMCGCSDSTKTKEISYDGNLIVNRVEDFREGENENTKINDEGEIILEDSSLQGKYISPIMTTEKFNELVASWNVDTPEETEIELFVKVKIEDQWTMWFSYGKWSQDGTRESIEEQIDKTAKMSIDTLEILWGKDADAIRYSVELTRKDSSMSSPKVRNIFLALKPRDEVEKVSALDNDYLIELNVPERSQMVVPEIGNVICSPTSVSMVLEYYGYDIDTEEVAENVLDKKENIYGNWSFNAAYGGTKCKYSYVARFTSINDIKEKISKGIPVIASIKTKSENTLIGAPQTYPSGHLLVVRGFTVKDGEEYVIVNDPAAPEVDTVRREYKVSGFEKAWNKIVYILSPELN</sequence>
<accession>A0ABT1SHL3</accession>
<dbReference type="CDD" id="cd02549">
    <property type="entry name" value="Peptidase_C39A"/>
    <property type="match status" value="1"/>
</dbReference>
<comment type="caution">
    <text evidence="2">The sequence shown here is derived from an EMBL/GenBank/DDBJ whole genome shotgun (WGS) entry which is preliminary data.</text>
</comment>
<dbReference type="Pfam" id="PF13529">
    <property type="entry name" value="Peptidase_C39_2"/>
    <property type="match status" value="1"/>
</dbReference>